<evidence type="ECO:0000313" key="3">
    <source>
        <dbReference type="Proteomes" id="UP000279236"/>
    </source>
</evidence>
<dbReference type="Proteomes" id="UP000279236">
    <property type="component" value="Unassembled WGS sequence"/>
</dbReference>
<protein>
    <submittedName>
        <fullName evidence="2">Uncharacterized protein</fullName>
    </submittedName>
</protein>
<comment type="caution">
    <text evidence="2">The sequence shown here is derived from an EMBL/GenBank/DDBJ whole genome shotgun (WGS) entry which is preliminary data.</text>
</comment>
<feature type="region of interest" description="Disordered" evidence="1">
    <location>
        <begin position="68"/>
        <end position="162"/>
    </location>
</feature>
<name>A0A427XM36_9TREE</name>
<gene>
    <name evidence="2" type="ORF">EHS24_009615</name>
</gene>
<dbReference type="RefSeq" id="XP_028475054.1">
    <property type="nucleotide sequence ID" value="XM_028624886.1"/>
</dbReference>
<dbReference type="GeneID" id="39594158"/>
<reference evidence="2 3" key="1">
    <citation type="submission" date="2018-11" db="EMBL/GenBank/DDBJ databases">
        <title>Genome sequence of Apiotrichum porosum DSM 27194.</title>
        <authorList>
            <person name="Aliyu H."/>
            <person name="Gorte O."/>
            <person name="Ochsenreither K."/>
        </authorList>
    </citation>
    <scope>NUCLEOTIDE SEQUENCE [LARGE SCALE GENOMIC DNA]</scope>
    <source>
        <strain evidence="2 3">DSM 27194</strain>
    </source>
</reference>
<dbReference type="AlphaFoldDB" id="A0A427XM36"/>
<sequence length="310" mass="33677">MDERQIEKHIWINNAMREPAQATMPVPQNSQAFVASLAKPLRIPVVYDRDGSTIDLFPQRLAGVSSFGPSAPLSQTPSSSFSSAPTPHHAATHGTDYSPLSSPTTPCPAGAVQAAVTTEPTSILRKGPRDANWHQKEIKSSSQSMVRELSPDSERNRGGDNVEDLKRRITELEQELGAANGKLGAANDKLRAANDESEAYRLRASLSDKKVGDLGEIERVQKGQIEGLRATLDSSLACQIDLANRIEGLQSRIKTKNELLDIMATKHINTAQPYLDSLTTGQPQDYPEAVVEKLKESLELAAHVIATTPK</sequence>
<feature type="compositionally biased region" description="Basic and acidic residues" evidence="1">
    <location>
        <begin position="149"/>
        <end position="162"/>
    </location>
</feature>
<evidence type="ECO:0000313" key="2">
    <source>
        <dbReference type="EMBL" id="RSH79945.1"/>
    </source>
</evidence>
<dbReference type="EMBL" id="RSCE01000009">
    <property type="protein sequence ID" value="RSH79945.1"/>
    <property type="molecule type" value="Genomic_DNA"/>
</dbReference>
<evidence type="ECO:0000256" key="1">
    <source>
        <dbReference type="SAM" id="MobiDB-lite"/>
    </source>
</evidence>
<feature type="compositionally biased region" description="Low complexity" evidence="1">
    <location>
        <begin position="69"/>
        <end position="89"/>
    </location>
</feature>
<organism evidence="2 3">
    <name type="scientific">Apiotrichum porosum</name>
    <dbReference type="NCBI Taxonomy" id="105984"/>
    <lineage>
        <taxon>Eukaryota</taxon>
        <taxon>Fungi</taxon>
        <taxon>Dikarya</taxon>
        <taxon>Basidiomycota</taxon>
        <taxon>Agaricomycotina</taxon>
        <taxon>Tremellomycetes</taxon>
        <taxon>Trichosporonales</taxon>
        <taxon>Trichosporonaceae</taxon>
        <taxon>Apiotrichum</taxon>
    </lineage>
</organism>
<feature type="compositionally biased region" description="Basic and acidic residues" evidence="1">
    <location>
        <begin position="127"/>
        <end position="139"/>
    </location>
</feature>
<keyword evidence="3" id="KW-1185">Reference proteome</keyword>
<accession>A0A427XM36</accession>
<proteinExistence type="predicted"/>